<evidence type="ECO:0000256" key="4">
    <source>
        <dbReference type="RuleBase" id="RU361235"/>
    </source>
</evidence>
<feature type="chain" id="PRO_5016194208" description="Carboxylic ester hydrolase" evidence="4">
    <location>
        <begin position="21"/>
        <end position="535"/>
    </location>
</feature>
<dbReference type="EMBL" id="KZ819642">
    <property type="protein sequence ID" value="PWN86764.1"/>
    <property type="molecule type" value="Genomic_DNA"/>
</dbReference>
<keyword evidence="7" id="KW-1185">Reference proteome</keyword>
<dbReference type="PANTHER" id="PTHR11559">
    <property type="entry name" value="CARBOXYLESTERASE"/>
    <property type="match status" value="1"/>
</dbReference>
<reference evidence="6 7" key="1">
    <citation type="journal article" date="2018" name="Mol. Biol. Evol.">
        <title>Broad Genomic Sampling Reveals a Smut Pathogenic Ancestry of the Fungal Clade Ustilaginomycotina.</title>
        <authorList>
            <person name="Kijpornyongpan T."/>
            <person name="Mondo S.J."/>
            <person name="Barry K."/>
            <person name="Sandor L."/>
            <person name="Lee J."/>
            <person name="Lipzen A."/>
            <person name="Pangilinan J."/>
            <person name="LaButti K."/>
            <person name="Hainaut M."/>
            <person name="Henrissat B."/>
            <person name="Grigoriev I.V."/>
            <person name="Spatafora J.W."/>
            <person name="Aime M.C."/>
        </authorList>
    </citation>
    <scope>NUCLEOTIDE SEQUENCE [LARGE SCALE GENOMIC DNA]</scope>
    <source>
        <strain evidence="6 7">MCA 4198</strain>
    </source>
</reference>
<dbReference type="PROSITE" id="PS00122">
    <property type="entry name" value="CARBOXYLESTERASE_B_1"/>
    <property type="match status" value="1"/>
</dbReference>
<evidence type="ECO:0000256" key="1">
    <source>
        <dbReference type="ARBA" id="ARBA00005964"/>
    </source>
</evidence>
<dbReference type="InterPro" id="IPR029058">
    <property type="entry name" value="AB_hydrolase_fold"/>
</dbReference>
<evidence type="ECO:0000259" key="5">
    <source>
        <dbReference type="Pfam" id="PF00135"/>
    </source>
</evidence>
<evidence type="ECO:0000313" key="7">
    <source>
        <dbReference type="Proteomes" id="UP000245768"/>
    </source>
</evidence>
<dbReference type="SUPFAM" id="SSF53474">
    <property type="entry name" value="alpha/beta-Hydrolases"/>
    <property type="match status" value="1"/>
</dbReference>
<comment type="similarity">
    <text evidence="1 4">Belongs to the type-B carboxylesterase/lipase family.</text>
</comment>
<dbReference type="InterPro" id="IPR002018">
    <property type="entry name" value="CarbesteraseB"/>
</dbReference>
<dbReference type="RefSeq" id="XP_025373962.1">
    <property type="nucleotide sequence ID" value="XM_025524542.1"/>
</dbReference>
<dbReference type="Proteomes" id="UP000245768">
    <property type="component" value="Unassembled WGS sequence"/>
</dbReference>
<name>A0A316YD39_9BASI</name>
<dbReference type="AlphaFoldDB" id="A0A316YD39"/>
<feature type="signal peptide" evidence="4">
    <location>
        <begin position="1"/>
        <end position="20"/>
    </location>
</feature>
<sequence>MKVCPLLLLSSLCSLCRVAASPIGDIVNTRYGSIRGNAPDAKGIRSFKGIPFAEPPVGNLRWQSPRSPQLWNTTLDTTKFGQSCWSFLTLVPPPTVESEDCLTVNVWSPATDTQDNLPVMVWIYGGGFQFGSTAEARYDGSGLASKDVVLVSLNYRMGLFGFLALSELDKEGSSSGNYGLQDQLFGLQWVKENIALFGGDPSKVTIFGESAGAHAVGLLVSSPESKGLISGAILESGAFWDSVSGSLRTPAEARAFGQDFLQRMAVSSVAQLRVMSAQTLVTAGQWTPTTDPVISAFSPSIDGFVLPTTPAEAFATGHQALVSLLAGWNGAEYNAFVPFELPHLTAQLFEQAAMVPFGSDLGQFKELYPDATIEQLNSSAETLCSDTVIRQQTWDAVDKQSRHVPSTYAYFYTYASPYSPVPGHTAEIPFVFGTLNSTTVAGGSGVPTAADEKISDTIMTYWTNFAKTGDPNGPGLATWPKYTSEAHEVIMLANVVSAGVYSLDRFQFIEKYRLSNGSFPHRWRNVQIQGSLPSD</sequence>
<dbReference type="GO" id="GO:0004104">
    <property type="term" value="F:cholinesterase activity"/>
    <property type="evidence" value="ECO:0007669"/>
    <property type="project" value="InterPro"/>
</dbReference>
<protein>
    <recommendedName>
        <fullName evidence="4">Carboxylic ester hydrolase</fullName>
        <ecNumber evidence="4">3.1.1.-</ecNumber>
    </recommendedName>
</protein>
<dbReference type="InterPro" id="IPR019826">
    <property type="entry name" value="Carboxylesterase_B_AS"/>
</dbReference>
<feature type="domain" description="Carboxylesterase type B" evidence="5">
    <location>
        <begin position="26"/>
        <end position="493"/>
    </location>
</feature>
<organism evidence="6 7">
    <name type="scientific">Acaromyces ingoldii</name>
    <dbReference type="NCBI Taxonomy" id="215250"/>
    <lineage>
        <taxon>Eukaryota</taxon>
        <taxon>Fungi</taxon>
        <taxon>Dikarya</taxon>
        <taxon>Basidiomycota</taxon>
        <taxon>Ustilaginomycotina</taxon>
        <taxon>Exobasidiomycetes</taxon>
        <taxon>Exobasidiales</taxon>
        <taxon>Cryptobasidiaceae</taxon>
        <taxon>Acaromyces</taxon>
    </lineage>
</organism>
<dbReference type="PRINTS" id="PR00878">
    <property type="entry name" value="CHOLNESTRASE"/>
</dbReference>
<dbReference type="PROSITE" id="PS00941">
    <property type="entry name" value="CARBOXYLESTERASE_B_2"/>
    <property type="match status" value="1"/>
</dbReference>
<dbReference type="Pfam" id="PF00135">
    <property type="entry name" value="COesterase"/>
    <property type="match status" value="1"/>
</dbReference>
<keyword evidence="4" id="KW-0732">Signal</keyword>
<dbReference type="STRING" id="215250.A0A316YD39"/>
<accession>A0A316YD39</accession>
<dbReference type="InterPro" id="IPR000997">
    <property type="entry name" value="Cholinesterase"/>
</dbReference>
<proteinExistence type="inferred from homology"/>
<dbReference type="OrthoDB" id="408631at2759"/>
<feature type="active site" description="Charge relay system" evidence="3">
    <location>
        <position position="332"/>
    </location>
</feature>
<dbReference type="InterPro" id="IPR050309">
    <property type="entry name" value="Type-B_Carboxylest/Lipase"/>
</dbReference>
<feature type="active site" description="Charge relay system" evidence="3">
    <location>
        <position position="424"/>
    </location>
</feature>
<dbReference type="EC" id="3.1.1.-" evidence="4"/>
<evidence type="ECO:0000313" key="6">
    <source>
        <dbReference type="EMBL" id="PWN86764.1"/>
    </source>
</evidence>
<dbReference type="Gene3D" id="3.40.50.1820">
    <property type="entry name" value="alpha/beta hydrolase"/>
    <property type="match status" value="1"/>
</dbReference>
<dbReference type="InterPro" id="IPR019819">
    <property type="entry name" value="Carboxylesterase_B_CS"/>
</dbReference>
<dbReference type="InParanoid" id="A0A316YD39"/>
<gene>
    <name evidence="6" type="ORF">FA10DRAFT_297766</name>
</gene>
<feature type="active site" description="Acyl-ester intermediate" evidence="3">
    <location>
        <position position="210"/>
    </location>
</feature>
<evidence type="ECO:0000256" key="3">
    <source>
        <dbReference type="PIRSR" id="PIRSR600997-1"/>
    </source>
</evidence>
<evidence type="ECO:0000256" key="2">
    <source>
        <dbReference type="ARBA" id="ARBA00022801"/>
    </source>
</evidence>
<keyword evidence="2 4" id="KW-0378">Hydrolase</keyword>
<dbReference type="GeneID" id="37046458"/>